<sequence length="86" mass="8743">MSAPPAFAVFAPNSAAARCAVVSDAGSTMGTDESAPSPPAERVRVNRSAAVPRVWVTMATSPATGFHAIALRVYALPVMVPTTTAS</sequence>
<protein>
    <submittedName>
        <fullName evidence="1">Uncharacterized protein</fullName>
    </submittedName>
</protein>
<accession>A0A150HFV8</accession>
<name>A0A150HFV8_9MICO</name>
<dbReference type="EMBL" id="LRAD01000026">
    <property type="protein sequence ID" value="KXZ60986.1"/>
    <property type="molecule type" value="Genomic_DNA"/>
</dbReference>
<keyword evidence="2" id="KW-1185">Reference proteome</keyword>
<dbReference type="AlphaFoldDB" id="A0A150HFV8"/>
<gene>
    <name evidence="1" type="ORF">Mlaev_01243</name>
</gene>
<evidence type="ECO:0000313" key="1">
    <source>
        <dbReference type="EMBL" id="KXZ60986.1"/>
    </source>
</evidence>
<reference evidence="1 2" key="1">
    <citation type="submission" date="2016-01" db="EMBL/GenBank/DDBJ databases">
        <title>Draft genome sequences of Microbacterium laevaniformans LCDC 91-0039 and the type strain of Microbacterium hominis LCDC 84-209.</title>
        <authorList>
            <person name="Bernier A.-M."/>
            <person name="Bernard K."/>
        </authorList>
    </citation>
    <scope>NUCLEOTIDE SEQUENCE [LARGE SCALE GENOMIC DNA]</scope>
    <source>
        <strain evidence="1 2">LCDC 91-0039</strain>
    </source>
</reference>
<dbReference type="Proteomes" id="UP000075357">
    <property type="component" value="Unassembled WGS sequence"/>
</dbReference>
<comment type="caution">
    <text evidence="1">The sequence shown here is derived from an EMBL/GenBank/DDBJ whole genome shotgun (WGS) entry which is preliminary data.</text>
</comment>
<evidence type="ECO:0000313" key="2">
    <source>
        <dbReference type="Proteomes" id="UP000075357"/>
    </source>
</evidence>
<organism evidence="1 2">
    <name type="scientific">Microbacterium laevaniformans</name>
    <dbReference type="NCBI Taxonomy" id="36807"/>
    <lineage>
        <taxon>Bacteria</taxon>
        <taxon>Bacillati</taxon>
        <taxon>Actinomycetota</taxon>
        <taxon>Actinomycetes</taxon>
        <taxon>Micrococcales</taxon>
        <taxon>Microbacteriaceae</taxon>
        <taxon>Microbacterium</taxon>
    </lineage>
</organism>
<proteinExistence type="predicted"/>